<evidence type="ECO:0000313" key="2">
    <source>
        <dbReference type="EMBL" id="GEU81015.1"/>
    </source>
</evidence>
<proteinExistence type="predicted"/>
<name>A0A6L2N8M8_TANCI</name>
<evidence type="ECO:0000256" key="1">
    <source>
        <dbReference type="SAM" id="MobiDB-lite"/>
    </source>
</evidence>
<organism evidence="2">
    <name type="scientific">Tanacetum cinerariifolium</name>
    <name type="common">Dalmatian daisy</name>
    <name type="synonym">Chrysanthemum cinerariifolium</name>
    <dbReference type="NCBI Taxonomy" id="118510"/>
    <lineage>
        <taxon>Eukaryota</taxon>
        <taxon>Viridiplantae</taxon>
        <taxon>Streptophyta</taxon>
        <taxon>Embryophyta</taxon>
        <taxon>Tracheophyta</taxon>
        <taxon>Spermatophyta</taxon>
        <taxon>Magnoliopsida</taxon>
        <taxon>eudicotyledons</taxon>
        <taxon>Gunneridae</taxon>
        <taxon>Pentapetalae</taxon>
        <taxon>asterids</taxon>
        <taxon>campanulids</taxon>
        <taxon>Asterales</taxon>
        <taxon>Asteraceae</taxon>
        <taxon>Asteroideae</taxon>
        <taxon>Anthemideae</taxon>
        <taxon>Anthemidinae</taxon>
        <taxon>Tanacetum</taxon>
    </lineage>
</organism>
<gene>
    <name evidence="2" type="ORF">Tci_052993</name>
</gene>
<dbReference type="AlphaFoldDB" id="A0A6L2N8M8"/>
<accession>A0A6L2N8M8</accession>
<dbReference type="PROSITE" id="PS51257">
    <property type="entry name" value="PROKAR_LIPOPROTEIN"/>
    <property type="match status" value="1"/>
</dbReference>
<protein>
    <submittedName>
        <fullName evidence="2">Uncharacterized protein</fullName>
    </submittedName>
</protein>
<reference evidence="2" key="1">
    <citation type="journal article" date="2019" name="Sci. Rep.">
        <title>Draft genome of Tanacetum cinerariifolium, the natural source of mosquito coil.</title>
        <authorList>
            <person name="Yamashiro T."/>
            <person name="Shiraishi A."/>
            <person name="Satake H."/>
            <person name="Nakayama K."/>
        </authorList>
    </citation>
    <scope>NUCLEOTIDE SEQUENCE</scope>
</reference>
<dbReference type="EMBL" id="BKCJ010008191">
    <property type="protein sequence ID" value="GEU81015.1"/>
    <property type="molecule type" value="Genomic_DNA"/>
</dbReference>
<comment type="caution">
    <text evidence="2">The sequence shown here is derived from an EMBL/GenBank/DDBJ whole genome shotgun (WGS) entry which is preliminary data.</text>
</comment>
<sequence length="114" mass="12333">MVTLTKKKNEKQHPSPCVVKVLTTWPACHPSFVSCLPSLGESLPSMPDAYGQSLEALPSQSAASRSEFHVPGALSEAHNELPDSILSNQPKPLGKHMPPPPQSVWSPDRLSYPP</sequence>
<feature type="region of interest" description="Disordered" evidence="1">
    <location>
        <begin position="54"/>
        <end position="114"/>
    </location>
</feature>